<organism evidence="5 6">
    <name type="scientific">Candidatus Blackburnbacteria bacterium RIFCSPHIGHO2_02_FULL_44_20</name>
    <dbReference type="NCBI Taxonomy" id="1797516"/>
    <lineage>
        <taxon>Bacteria</taxon>
        <taxon>Candidatus Blackburniibacteriota</taxon>
    </lineage>
</organism>
<dbReference type="PANTHER" id="PTHR10302">
    <property type="entry name" value="SINGLE-STRANDED DNA-BINDING PROTEIN"/>
    <property type="match status" value="1"/>
</dbReference>
<dbReference type="PROSITE" id="PS50935">
    <property type="entry name" value="SSB"/>
    <property type="match status" value="1"/>
</dbReference>
<feature type="compositionally biased region" description="Basic and acidic residues" evidence="4">
    <location>
        <begin position="137"/>
        <end position="152"/>
    </location>
</feature>
<evidence type="ECO:0000256" key="4">
    <source>
        <dbReference type="SAM" id="MobiDB-lite"/>
    </source>
</evidence>
<dbReference type="GO" id="GO:0009295">
    <property type="term" value="C:nucleoid"/>
    <property type="evidence" value="ECO:0007669"/>
    <property type="project" value="TreeGrafter"/>
</dbReference>
<protein>
    <recommendedName>
        <fullName evidence="2 3">Single-stranded DNA-binding protein</fullName>
        <shortName evidence="2">SSB</shortName>
    </recommendedName>
</protein>
<dbReference type="InterPro" id="IPR012340">
    <property type="entry name" value="NA-bd_OB-fold"/>
</dbReference>
<evidence type="ECO:0000313" key="6">
    <source>
        <dbReference type="Proteomes" id="UP000178319"/>
    </source>
</evidence>
<proteinExistence type="inferred from homology"/>
<dbReference type="CDD" id="cd04496">
    <property type="entry name" value="SSB_OBF"/>
    <property type="match status" value="1"/>
</dbReference>
<evidence type="ECO:0000313" key="5">
    <source>
        <dbReference type="EMBL" id="OGY11484.1"/>
    </source>
</evidence>
<name>A0A1G1V7Q7_9BACT</name>
<dbReference type="GO" id="GO:0006260">
    <property type="term" value="P:DNA replication"/>
    <property type="evidence" value="ECO:0007669"/>
    <property type="project" value="InterPro"/>
</dbReference>
<dbReference type="GO" id="GO:0003697">
    <property type="term" value="F:single-stranded DNA binding"/>
    <property type="evidence" value="ECO:0007669"/>
    <property type="project" value="UniProtKB-UniRule"/>
</dbReference>
<evidence type="ECO:0000256" key="3">
    <source>
        <dbReference type="PIRNR" id="PIRNR002070"/>
    </source>
</evidence>
<dbReference type="InterPro" id="IPR000424">
    <property type="entry name" value="Primosome_PriB/ssb"/>
</dbReference>
<dbReference type="EMBL" id="MHBZ01000017">
    <property type="protein sequence ID" value="OGY11484.1"/>
    <property type="molecule type" value="Genomic_DNA"/>
</dbReference>
<evidence type="ECO:0000256" key="1">
    <source>
        <dbReference type="ARBA" id="ARBA00023125"/>
    </source>
</evidence>
<dbReference type="STRING" id="1797516.A3D26_04650"/>
<keyword evidence="1 2" id="KW-0238">DNA-binding</keyword>
<feature type="compositionally biased region" description="Acidic residues" evidence="4">
    <location>
        <begin position="153"/>
        <end position="163"/>
    </location>
</feature>
<comment type="caution">
    <text evidence="5">The sequence shown here is derived from an EMBL/GenBank/DDBJ whole genome shotgun (WGS) entry which is preliminary data.</text>
</comment>
<comment type="subunit">
    <text evidence="2">Homotetramer.</text>
</comment>
<dbReference type="Pfam" id="PF00436">
    <property type="entry name" value="SSB"/>
    <property type="match status" value="1"/>
</dbReference>
<feature type="region of interest" description="Disordered" evidence="4">
    <location>
        <begin position="131"/>
        <end position="163"/>
    </location>
</feature>
<dbReference type="PANTHER" id="PTHR10302:SF27">
    <property type="entry name" value="SINGLE-STRANDED DNA-BINDING PROTEIN"/>
    <property type="match status" value="1"/>
</dbReference>
<dbReference type="PIRSF" id="PIRSF002070">
    <property type="entry name" value="SSB"/>
    <property type="match status" value="1"/>
</dbReference>
<dbReference type="NCBIfam" id="TIGR00621">
    <property type="entry name" value="ssb"/>
    <property type="match status" value="1"/>
</dbReference>
<comment type="caution">
    <text evidence="2">Lacks conserved residue(s) required for the propagation of feature annotation.</text>
</comment>
<reference evidence="5 6" key="1">
    <citation type="journal article" date="2016" name="Nat. Commun.">
        <title>Thousands of microbial genomes shed light on interconnected biogeochemical processes in an aquifer system.</title>
        <authorList>
            <person name="Anantharaman K."/>
            <person name="Brown C.T."/>
            <person name="Hug L.A."/>
            <person name="Sharon I."/>
            <person name="Castelle C.J."/>
            <person name="Probst A.J."/>
            <person name="Thomas B.C."/>
            <person name="Singh A."/>
            <person name="Wilkins M.J."/>
            <person name="Karaoz U."/>
            <person name="Brodie E.L."/>
            <person name="Williams K.H."/>
            <person name="Hubbard S.S."/>
            <person name="Banfield J.F."/>
        </authorList>
    </citation>
    <scope>NUCLEOTIDE SEQUENCE [LARGE SCALE GENOMIC DNA]</scope>
</reference>
<accession>A0A1G1V7Q7</accession>
<evidence type="ECO:0000256" key="2">
    <source>
        <dbReference type="HAMAP-Rule" id="MF_00984"/>
    </source>
</evidence>
<dbReference type="Proteomes" id="UP000178319">
    <property type="component" value="Unassembled WGS sequence"/>
</dbReference>
<dbReference type="Gene3D" id="2.40.50.140">
    <property type="entry name" value="Nucleic acid-binding proteins"/>
    <property type="match status" value="1"/>
</dbReference>
<dbReference type="SUPFAM" id="SSF50249">
    <property type="entry name" value="Nucleic acid-binding proteins"/>
    <property type="match status" value="1"/>
</dbReference>
<sequence length="163" mass="17993">MASRSLNKVLLIGNLTRDPELRYTPSGSAVCTFGLATNRQWNTDEGEKKEDVEFHTIVCWNRLAEIVSEFLKKGSQTYIEGRLSTREWEAQDGTKRRTTEVVASEVIFLGGSGGAGAAVSRADDLDVPVDFGSAEPVVKEKEAKSDKKKEDPKEEPEGEDIPF</sequence>
<dbReference type="InterPro" id="IPR011344">
    <property type="entry name" value="ssDNA-bd"/>
</dbReference>
<dbReference type="HAMAP" id="MF_00984">
    <property type="entry name" value="SSB"/>
    <property type="match status" value="1"/>
</dbReference>
<gene>
    <name evidence="5" type="ORF">A3D26_04650</name>
</gene>
<dbReference type="AlphaFoldDB" id="A0A1G1V7Q7"/>